<dbReference type="Gene3D" id="6.20.210.20">
    <property type="entry name" value="THAP domain"/>
    <property type="match status" value="1"/>
</dbReference>
<dbReference type="SMART" id="SM00980">
    <property type="entry name" value="THAP"/>
    <property type="match status" value="1"/>
</dbReference>
<evidence type="ECO:0000256" key="4">
    <source>
        <dbReference type="ARBA" id="ARBA00023125"/>
    </source>
</evidence>
<dbReference type="GO" id="GO:0008270">
    <property type="term" value="F:zinc ion binding"/>
    <property type="evidence" value="ECO:0007669"/>
    <property type="project" value="UniProtKB-KW"/>
</dbReference>
<keyword evidence="4 5" id="KW-0238">DNA-binding</keyword>
<evidence type="ECO:0000259" key="6">
    <source>
        <dbReference type="PROSITE" id="PS50950"/>
    </source>
</evidence>
<proteinExistence type="predicted"/>
<evidence type="ECO:0000256" key="2">
    <source>
        <dbReference type="ARBA" id="ARBA00022771"/>
    </source>
</evidence>
<reference evidence="7 8" key="1">
    <citation type="submission" date="2024-05" db="EMBL/GenBank/DDBJ databases">
        <title>Genetic variation in Jamaican populations of the coffee berry borer (Hypothenemus hampei).</title>
        <authorList>
            <person name="Errbii M."/>
            <person name="Myrie A."/>
        </authorList>
    </citation>
    <scope>NUCLEOTIDE SEQUENCE [LARGE SCALE GENOMIC DNA]</scope>
    <source>
        <strain evidence="7">JA-Hopewell-2020-01-JO</strain>
        <tissue evidence="7">Whole body</tissue>
    </source>
</reference>
<dbReference type="InterPro" id="IPR038441">
    <property type="entry name" value="THAP_Znf_sf"/>
</dbReference>
<dbReference type="InterPro" id="IPR006612">
    <property type="entry name" value="THAP_Znf"/>
</dbReference>
<comment type="caution">
    <text evidence="7">The sequence shown here is derived from an EMBL/GenBank/DDBJ whole genome shotgun (WGS) entry which is preliminary data.</text>
</comment>
<keyword evidence="8" id="KW-1185">Reference proteome</keyword>
<dbReference type="SUPFAM" id="SSF57716">
    <property type="entry name" value="Glucocorticoid receptor-like (DNA-binding domain)"/>
    <property type="match status" value="1"/>
</dbReference>
<feature type="domain" description="THAP-type" evidence="6">
    <location>
        <begin position="6"/>
        <end position="82"/>
    </location>
</feature>
<evidence type="ECO:0000313" key="7">
    <source>
        <dbReference type="EMBL" id="KAL1488865.1"/>
    </source>
</evidence>
<protein>
    <recommendedName>
        <fullName evidence="6">THAP-type domain-containing protein</fullName>
    </recommendedName>
</protein>
<accession>A0ABD1E2R0</accession>
<gene>
    <name evidence="7" type="ORF">ABEB36_014660</name>
</gene>
<evidence type="ECO:0000256" key="5">
    <source>
        <dbReference type="PROSITE-ProRule" id="PRU00309"/>
    </source>
</evidence>
<keyword evidence="2 5" id="KW-0863">Zinc-finger</keyword>
<dbReference type="GO" id="GO:0003677">
    <property type="term" value="F:DNA binding"/>
    <property type="evidence" value="ECO:0007669"/>
    <property type="project" value="UniProtKB-UniRule"/>
</dbReference>
<dbReference type="Proteomes" id="UP001566132">
    <property type="component" value="Unassembled WGS sequence"/>
</dbReference>
<dbReference type="EMBL" id="JBDJPC010000013">
    <property type="protein sequence ID" value="KAL1488865.1"/>
    <property type="molecule type" value="Genomic_DNA"/>
</dbReference>
<evidence type="ECO:0000256" key="1">
    <source>
        <dbReference type="ARBA" id="ARBA00022723"/>
    </source>
</evidence>
<dbReference type="PROSITE" id="PS50950">
    <property type="entry name" value="ZF_THAP"/>
    <property type="match status" value="1"/>
</dbReference>
<name>A0ABD1E2R0_HYPHA</name>
<evidence type="ECO:0000256" key="3">
    <source>
        <dbReference type="ARBA" id="ARBA00022833"/>
    </source>
</evidence>
<keyword evidence="3" id="KW-0862">Zinc</keyword>
<dbReference type="SMART" id="SM00692">
    <property type="entry name" value="DM3"/>
    <property type="match status" value="1"/>
</dbReference>
<dbReference type="AlphaFoldDB" id="A0ABD1E2R0"/>
<organism evidence="7 8">
    <name type="scientific">Hypothenemus hampei</name>
    <name type="common">Coffee berry borer</name>
    <dbReference type="NCBI Taxonomy" id="57062"/>
    <lineage>
        <taxon>Eukaryota</taxon>
        <taxon>Metazoa</taxon>
        <taxon>Ecdysozoa</taxon>
        <taxon>Arthropoda</taxon>
        <taxon>Hexapoda</taxon>
        <taxon>Insecta</taxon>
        <taxon>Pterygota</taxon>
        <taxon>Neoptera</taxon>
        <taxon>Endopterygota</taxon>
        <taxon>Coleoptera</taxon>
        <taxon>Polyphaga</taxon>
        <taxon>Cucujiformia</taxon>
        <taxon>Curculionidae</taxon>
        <taxon>Scolytinae</taxon>
        <taxon>Hypothenemus</taxon>
    </lineage>
</organism>
<sequence>MSEDKRNSYCLICARDDSEVKNMYCFPRNKVKAQVWLQSMDFKASSSALSSRSRICSLHFEPECFANAVSMRLNRSAIPTLAASKAQIISNDGAGSKKSEKQDYIIEDIPVPPSCDNALPKSLSTFPKPSKYIFRGIEMNKSPRKKQLIAKILSKEAHIRKLKRLASVRKHDIRALSNLSESNLYRNIFSDMPQRSADFLISQLRCAKKHPKGRRWGLQDKIFALALFKRSPRGYNFLKKLVALPSKTTILSLLGKIPFETGINNHID</sequence>
<keyword evidence="1" id="KW-0479">Metal-binding</keyword>
<evidence type="ECO:0000313" key="8">
    <source>
        <dbReference type="Proteomes" id="UP001566132"/>
    </source>
</evidence>
<dbReference type="Pfam" id="PF05485">
    <property type="entry name" value="THAP"/>
    <property type="match status" value="1"/>
</dbReference>